<dbReference type="EMBL" id="QQNA01000378">
    <property type="protein sequence ID" value="RDG32047.1"/>
    <property type="molecule type" value="Genomic_DNA"/>
</dbReference>
<dbReference type="AlphaFoldDB" id="A0A370AR07"/>
<comment type="subcellular location">
    <subcellularLocation>
        <location evidence="1">Membrane</location>
        <topology evidence="1">Multi-pass membrane protein</topology>
    </subcellularLocation>
</comment>
<dbReference type="GO" id="GO:0046677">
    <property type="term" value="P:response to antibiotic"/>
    <property type="evidence" value="ECO:0007669"/>
    <property type="project" value="UniProtKB-KW"/>
</dbReference>
<feature type="domain" description="ABC-2 type transporter transmembrane" evidence="7">
    <location>
        <begin position="21"/>
        <end position="208"/>
    </location>
</feature>
<feature type="transmembrane region" description="Helical" evidence="6">
    <location>
        <begin position="218"/>
        <end position="239"/>
    </location>
</feature>
<evidence type="ECO:0000256" key="1">
    <source>
        <dbReference type="ARBA" id="ARBA00004141"/>
    </source>
</evidence>
<feature type="transmembrane region" description="Helical" evidence="6">
    <location>
        <begin position="170"/>
        <end position="189"/>
    </location>
</feature>
<dbReference type="RefSeq" id="WP_114627507.1">
    <property type="nucleotide sequence ID" value="NZ_QQNA01000378.1"/>
</dbReference>
<proteinExistence type="predicted"/>
<dbReference type="OrthoDB" id="9255971at2"/>
<evidence type="ECO:0000256" key="4">
    <source>
        <dbReference type="ARBA" id="ARBA00023136"/>
    </source>
</evidence>
<feature type="transmembrane region" description="Helical" evidence="6">
    <location>
        <begin position="50"/>
        <end position="72"/>
    </location>
</feature>
<feature type="transmembrane region" description="Helical" evidence="6">
    <location>
        <begin position="93"/>
        <end position="111"/>
    </location>
</feature>
<dbReference type="Proteomes" id="UP000253741">
    <property type="component" value="Unassembled WGS sequence"/>
</dbReference>
<keyword evidence="4 6" id="KW-0472">Membrane</keyword>
<keyword evidence="2 6" id="KW-0812">Transmembrane</keyword>
<gene>
    <name evidence="8" type="ORF">DVH02_32890</name>
</gene>
<comment type="caution">
    <text evidence="8">The sequence shown here is derived from an EMBL/GenBank/DDBJ whole genome shotgun (WGS) entry which is preliminary data.</text>
</comment>
<feature type="transmembrane region" description="Helical" evidence="6">
    <location>
        <begin position="131"/>
        <end position="158"/>
    </location>
</feature>
<dbReference type="PIRSF" id="PIRSF006648">
    <property type="entry name" value="DrrB"/>
    <property type="match status" value="1"/>
</dbReference>
<keyword evidence="9" id="KW-1185">Reference proteome</keyword>
<name>A0A370AR07_9ACTN</name>
<evidence type="ECO:0000256" key="3">
    <source>
        <dbReference type="ARBA" id="ARBA00022989"/>
    </source>
</evidence>
<dbReference type="Pfam" id="PF01061">
    <property type="entry name" value="ABC2_membrane"/>
    <property type="match status" value="1"/>
</dbReference>
<sequence length="255" mass="27054">MRLFLNGFTFQLRLARTSPDTFQVCVTAPLYTLIFLSISEYGTGPDLTAYAIVAPTLMSLWILALSVAGTALTEDRDLGTLEGQIAAPAPMGLTFLGRMCSVVLVGLVAFAETWLVAGLVFGRWLTVPHPVVLGACLLVTGAATAGTAGLLSPLFMLTPSARTLQNTFTFPFYLLGGVLVPVDVLPHWIQPASRVVFLSWGADLMRDSLAGPAVHNPVGRLLVVLLLGAAGYGVGMVLLNRVVGRVRRTGTLSQT</sequence>
<evidence type="ECO:0000313" key="8">
    <source>
        <dbReference type="EMBL" id="RDG32047.1"/>
    </source>
</evidence>
<dbReference type="GO" id="GO:0140359">
    <property type="term" value="F:ABC-type transporter activity"/>
    <property type="evidence" value="ECO:0007669"/>
    <property type="project" value="InterPro"/>
</dbReference>
<reference evidence="8 9" key="1">
    <citation type="submission" date="2018-07" db="EMBL/GenBank/DDBJ databases">
        <title>Streptomyces species from bats.</title>
        <authorList>
            <person name="Dunlap C."/>
        </authorList>
    </citation>
    <scope>NUCLEOTIDE SEQUENCE [LARGE SCALE GENOMIC DNA]</scope>
    <source>
        <strain evidence="8 9">AC230</strain>
    </source>
</reference>
<evidence type="ECO:0000256" key="5">
    <source>
        <dbReference type="ARBA" id="ARBA00023251"/>
    </source>
</evidence>
<dbReference type="InterPro" id="IPR013525">
    <property type="entry name" value="ABC2_TM"/>
</dbReference>
<evidence type="ECO:0000259" key="7">
    <source>
        <dbReference type="Pfam" id="PF01061"/>
    </source>
</evidence>
<keyword evidence="5" id="KW-0046">Antibiotic resistance</keyword>
<dbReference type="GO" id="GO:0043190">
    <property type="term" value="C:ATP-binding cassette (ABC) transporter complex"/>
    <property type="evidence" value="ECO:0007669"/>
    <property type="project" value="InterPro"/>
</dbReference>
<accession>A0A370AR07</accession>
<keyword evidence="3 6" id="KW-1133">Transmembrane helix</keyword>
<dbReference type="PANTHER" id="PTHR43229">
    <property type="entry name" value="NODULATION PROTEIN J"/>
    <property type="match status" value="1"/>
</dbReference>
<dbReference type="PANTHER" id="PTHR43229:SF6">
    <property type="entry name" value="ABC-TYPE MULTIDRUG TRANSPORT SYSTEM, PERMEASE COMPONENT"/>
    <property type="match status" value="1"/>
</dbReference>
<dbReference type="InterPro" id="IPR051784">
    <property type="entry name" value="Nod_factor_ABC_transporter"/>
</dbReference>
<evidence type="ECO:0000256" key="2">
    <source>
        <dbReference type="ARBA" id="ARBA00022692"/>
    </source>
</evidence>
<feature type="transmembrane region" description="Helical" evidence="6">
    <location>
        <begin position="21"/>
        <end position="38"/>
    </location>
</feature>
<dbReference type="InterPro" id="IPR000412">
    <property type="entry name" value="ABC_2_transport"/>
</dbReference>
<protein>
    <submittedName>
        <fullName evidence="8">ABC transporter permease</fullName>
    </submittedName>
</protein>
<organism evidence="8 9">
    <name type="scientific">Streptomyces corynorhini</name>
    <dbReference type="NCBI Taxonomy" id="2282652"/>
    <lineage>
        <taxon>Bacteria</taxon>
        <taxon>Bacillati</taxon>
        <taxon>Actinomycetota</taxon>
        <taxon>Actinomycetes</taxon>
        <taxon>Kitasatosporales</taxon>
        <taxon>Streptomycetaceae</taxon>
        <taxon>Streptomyces</taxon>
    </lineage>
</organism>
<evidence type="ECO:0000313" key="9">
    <source>
        <dbReference type="Proteomes" id="UP000253741"/>
    </source>
</evidence>
<evidence type="ECO:0000256" key="6">
    <source>
        <dbReference type="SAM" id="Phobius"/>
    </source>
</evidence>